<name>A0A0A9H357_ARUDO</name>
<reference evidence="2" key="1">
    <citation type="submission" date="2014-09" db="EMBL/GenBank/DDBJ databases">
        <authorList>
            <person name="Magalhaes I.L.F."/>
            <person name="Oliveira U."/>
            <person name="Santos F.R."/>
            <person name="Vidigal T.H.D.A."/>
            <person name="Brescovit A.D."/>
            <person name="Santos A.J."/>
        </authorList>
    </citation>
    <scope>NUCLEOTIDE SEQUENCE</scope>
    <source>
        <tissue evidence="2">Shoot tissue taken approximately 20 cm above the soil surface</tissue>
    </source>
</reference>
<feature type="region of interest" description="Disordered" evidence="1">
    <location>
        <begin position="1"/>
        <end position="23"/>
    </location>
</feature>
<organism evidence="2">
    <name type="scientific">Arundo donax</name>
    <name type="common">Giant reed</name>
    <name type="synonym">Donax arundinaceus</name>
    <dbReference type="NCBI Taxonomy" id="35708"/>
    <lineage>
        <taxon>Eukaryota</taxon>
        <taxon>Viridiplantae</taxon>
        <taxon>Streptophyta</taxon>
        <taxon>Embryophyta</taxon>
        <taxon>Tracheophyta</taxon>
        <taxon>Spermatophyta</taxon>
        <taxon>Magnoliopsida</taxon>
        <taxon>Liliopsida</taxon>
        <taxon>Poales</taxon>
        <taxon>Poaceae</taxon>
        <taxon>PACMAD clade</taxon>
        <taxon>Arundinoideae</taxon>
        <taxon>Arundineae</taxon>
        <taxon>Arundo</taxon>
    </lineage>
</organism>
<protein>
    <submittedName>
        <fullName evidence="2">Rf2c</fullName>
    </submittedName>
</protein>
<reference evidence="2" key="2">
    <citation type="journal article" date="2015" name="Data Brief">
        <title>Shoot transcriptome of the giant reed, Arundo donax.</title>
        <authorList>
            <person name="Barrero R.A."/>
            <person name="Guerrero F.D."/>
            <person name="Moolhuijzen P."/>
            <person name="Goolsby J.A."/>
            <person name="Tidwell J."/>
            <person name="Bellgard S.E."/>
            <person name="Bellgard M.I."/>
        </authorList>
    </citation>
    <scope>NUCLEOTIDE SEQUENCE</scope>
    <source>
        <tissue evidence="2">Shoot tissue taken approximately 20 cm above the soil surface</tissue>
    </source>
</reference>
<accession>A0A0A9H357</accession>
<evidence type="ECO:0000313" key="2">
    <source>
        <dbReference type="EMBL" id="JAE27318.1"/>
    </source>
</evidence>
<feature type="compositionally biased region" description="Low complexity" evidence="1">
    <location>
        <begin position="10"/>
        <end position="23"/>
    </location>
</feature>
<dbReference type="EMBL" id="GBRH01170578">
    <property type="protein sequence ID" value="JAE27318.1"/>
    <property type="molecule type" value="Transcribed_RNA"/>
</dbReference>
<proteinExistence type="predicted"/>
<dbReference type="AlphaFoldDB" id="A0A0A9H357"/>
<sequence>MSRTLPTRKSLPASTVSSAASSSTCWSIRSANRCRIRPLS</sequence>
<evidence type="ECO:0000256" key="1">
    <source>
        <dbReference type="SAM" id="MobiDB-lite"/>
    </source>
</evidence>